<evidence type="ECO:0000313" key="1">
    <source>
        <dbReference type="EMBL" id="MBC8333778.1"/>
    </source>
</evidence>
<dbReference type="Proteomes" id="UP000614469">
    <property type="component" value="Unassembled WGS sequence"/>
</dbReference>
<dbReference type="EC" id="1.15.1.1" evidence="1"/>
<reference evidence="1 2" key="1">
    <citation type="submission" date="2020-08" db="EMBL/GenBank/DDBJ databases">
        <title>Bridging the membrane lipid divide: bacteria of the FCB group superphylum have the potential to synthesize archaeal ether lipids.</title>
        <authorList>
            <person name="Villanueva L."/>
            <person name="Von Meijenfeldt F.A.B."/>
            <person name="Westbye A.B."/>
            <person name="Yadav S."/>
            <person name="Hopmans E.C."/>
            <person name="Dutilh B.E."/>
            <person name="Sinninghe Damste J.S."/>
        </authorList>
    </citation>
    <scope>NUCLEOTIDE SEQUENCE [LARGE SCALE GENOMIC DNA]</scope>
    <source>
        <strain evidence="1">NIOZ-UU36</strain>
    </source>
</reference>
<sequence>MFYHLFEALDKRSPFARAQAHCDVPCGIYDPSTAQIAALTVVRMMDLMIAEQADHEHNAGHINSMARYIEVKEESAEKAKQEVRIIWGDYFKKDKHPNVDELVHKIMQLGSKTRQTADRDSGVAFVEAINEFAAIFWETKGVATKKAKAPYAPALEMVYPDL</sequence>
<dbReference type="AlphaFoldDB" id="A0A8J6TDT4"/>
<dbReference type="Gene3D" id="1.20.120.400">
    <property type="entry name" value="Nickel-containing superoxide dismutase"/>
    <property type="match status" value="1"/>
</dbReference>
<keyword evidence="1" id="KW-0560">Oxidoreductase</keyword>
<gene>
    <name evidence="1" type="primary">sodN</name>
    <name evidence="1" type="ORF">H8E29_00795</name>
</gene>
<accession>A0A8J6TDT4</accession>
<dbReference type="GO" id="GO:0004784">
    <property type="term" value="F:superoxide dismutase activity"/>
    <property type="evidence" value="ECO:0007669"/>
    <property type="project" value="UniProtKB-EC"/>
</dbReference>
<dbReference type="GO" id="GO:0016151">
    <property type="term" value="F:nickel cation binding"/>
    <property type="evidence" value="ECO:0007669"/>
    <property type="project" value="InterPro"/>
</dbReference>
<name>A0A8J6TDT4_9CHLR</name>
<proteinExistence type="predicted"/>
<dbReference type="InterPro" id="IPR014123">
    <property type="entry name" value="Superoxide_dismutase_Ni-type"/>
</dbReference>
<dbReference type="NCBIfam" id="TIGR02753">
    <property type="entry name" value="sodN"/>
    <property type="match status" value="1"/>
</dbReference>
<dbReference type="EMBL" id="JACNJN010000026">
    <property type="protein sequence ID" value="MBC8333778.1"/>
    <property type="molecule type" value="Genomic_DNA"/>
</dbReference>
<dbReference type="InterPro" id="IPR036502">
    <property type="entry name" value="NiSOD_sf"/>
</dbReference>
<evidence type="ECO:0000313" key="2">
    <source>
        <dbReference type="Proteomes" id="UP000614469"/>
    </source>
</evidence>
<dbReference type="SUPFAM" id="SSF109770">
    <property type="entry name" value="Nickel-containing superoxide dismutase, NiSOD"/>
    <property type="match status" value="1"/>
</dbReference>
<organism evidence="1 2">
    <name type="scientific">Candidatus Desulfolinea nitratireducens</name>
    <dbReference type="NCBI Taxonomy" id="2841698"/>
    <lineage>
        <taxon>Bacteria</taxon>
        <taxon>Bacillati</taxon>
        <taxon>Chloroflexota</taxon>
        <taxon>Anaerolineae</taxon>
        <taxon>Anaerolineales</taxon>
        <taxon>Anaerolineales incertae sedis</taxon>
        <taxon>Candidatus Desulfolinea</taxon>
    </lineage>
</organism>
<dbReference type="Pfam" id="PF09055">
    <property type="entry name" value="Sod_Ni"/>
    <property type="match status" value="1"/>
</dbReference>
<protein>
    <submittedName>
        <fullName evidence="1">Superoxide dismutase, Ni</fullName>
        <ecNumber evidence="1">1.15.1.1</ecNumber>
    </submittedName>
</protein>
<comment type="caution">
    <text evidence="1">The sequence shown here is derived from an EMBL/GenBank/DDBJ whole genome shotgun (WGS) entry which is preliminary data.</text>
</comment>